<evidence type="ECO:0000256" key="4">
    <source>
        <dbReference type="ARBA" id="ARBA00023157"/>
    </source>
</evidence>
<dbReference type="PANTHER" id="PTHR45694">
    <property type="entry name" value="GLUTAREDOXIN 2"/>
    <property type="match status" value="1"/>
</dbReference>
<dbReference type="CDD" id="cd03419">
    <property type="entry name" value="GRX_GRXh_1_2_like"/>
    <property type="match status" value="1"/>
</dbReference>
<evidence type="ECO:0000256" key="1">
    <source>
        <dbReference type="ARBA" id="ARBA00000217"/>
    </source>
</evidence>
<dbReference type="InterPro" id="IPR002109">
    <property type="entry name" value="Glutaredoxin"/>
</dbReference>
<evidence type="ECO:0000256" key="3">
    <source>
        <dbReference type="ARBA" id="ARBA00022982"/>
    </source>
</evidence>
<evidence type="ECO:0000313" key="9">
    <source>
        <dbReference type="EMBL" id="SCU98931.1"/>
    </source>
</evidence>
<dbReference type="PANTHER" id="PTHR45694:SF18">
    <property type="entry name" value="GLUTAREDOXIN-1-RELATED"/>
    <property type="match status" value="1"/>
</dbReference>
<keyword evidence="3" id="KW-0249">Electron transport</keyword>
<proteinExistence type="predicted"/>
<name>A0A1G4K552_9SACH</name>
<evidence type="ECO:0000256" key="6">
    <source>
        <dbReference type="ARBA" id="ARBA00035808"/>
    </source>
</evidence>
<comment type="catalytic activity">
    <reaction evidence="6">
        <text>1-chloro-2,4-dinitrobenzene + glutathione = 2,4-dinitrophenyl-S-glutathione + chloride + H(+)</text>
        <dbReference type="Rhea" id="RHEA:51220"/>
        <dbReference type="ChEBI" id="CHEBI:15378"/>
        <dbReference type="ChEBI" id="CHEBI:17996"/>
        <dbReference type="ChEBI" id="CHEBI:34718"/>
        <dbReference type="ChEBI" id="CHEBI:57925"/>
        <dbReference type="ChEBI" id="CHEBI:133977"/>
        <dbReference type="EC" id="2.5.1.18"/>
    </reaction>
</comment>
<dbReference type="EMBL" id="LT598484">
    <property type="protein sequence ID" value="SCU98931.1"/>
    <property type="molecule type" value="Genomic_DNA"/>
</dbReference>
<organism evidence="9 10">
    <name type="scientific">Lachancea meyersii CBS 8951</name>
    <dbReference type="NCBI Taxonomy" id="1266667"/>
    <lineage>
        <taxon>Eukaryota</taxon>
        <taxon>Fungi</taxon>
        <taxon>Dikarya</taxon>
        <taxon>Ascomycota</taxon>
        <taxon>Saccharomycotina</taxon>
        <taxon>Saccharomycetes</taxon>
        <taxon>Saccharomycetales</taxon>
        <taxon>Saccharomycetaceae</taxon>
        <taxon>Lachancea</taxon>
    </lineage>
</organism>
<evidence type="ECO:0000313" key="10">
    <source>
        <dbReference type="Proteomes" id="UP000191144"/>
    </source>
</evidence>
<protein>
    <submittedName>
        <fullName evidence="9">LAME_0G01112g1_1</fullName>
    </submittedName>
</protein>
<comment type="catalytic activity">
    <reaction evidence="1">
        <text>2 glutathione + H2O2 = glutathione disulfide + 2 H2O</text>
        <dbReference type="Rhea" id="RHEA:16833"/>
        <dbReference type="ChEBI" id="CHEBI:15377"/>
        <dbReference type="ChEBI" id="CHEBI:16240"/>
        <dbReference type="ChEBI" id="CHEBI:57925"/>
        <dbReference type="ChEBI" id="CHEBI:58297"/>
        <dbReference type="EC" id="1.11.1.9"/>
    </reaction>
</comment>
<keyword evidence="10" id="KW-1185">Reference proteome</keyword>
<evidence type="ECO:0000256" key="2">
    <source>
        <dbReference type="ARBA" id="ARBA00022448"/>
    </source>
</evidence>
<evidence type="ECO:0000256" key="7">
    <source>
        <dbReference type="ARBA" id="ARBA00047960"/>
    </source>
</evidence>
<dbReference type="GO" id="GO:0004602">
    <property type="term" value="F:glutathione peroxidase activity"/>
    <property type="evidence" value="ECO:0007669"/>
    <property type="project" value="UniProtKB-EC"/>
</dbReference>
<dbReference type="SUPFAM" id="SSF52833">
    <property type="entry name" value="Thioredoxin-like"/>
    <property type="match status" value="1"/>
</dbReference>
<keyword evidence="2" id="KW-0813">Transport</keyword>
<sequence length="139" mass="15224">MDYSKPLVLVVLVATVFVIRRFFGSIFGTMAASPETVQKVQAMIKDNKIFVASKSYCPYCQATVKLLFEDKKLSKEQVLLLQLDTMKEGSAIQDALQEITGQRTVPNIFIAGKHIGGNSDIQALESSGKLDALLQKALA</sequence>
<dbReference type="InterPro" id="IPR014025">
    <property type="entry name" value="Glutaredoxin_subgr"/>
</dbReference>
<dbReference type="PROSITE" id="PS00195">
    <property type="entry name" value="GLUTAREDOXIN_1"/>
    <property type="match status" value="1"/>
</dbReference>
<dbReference type="GO" id="GO:0015038">
    <property type="term" value="F:glutathione disulfide oxidoreductase activity"/>
    <property type="evidence" value="ECO:0007669"/>
    <property type="project" value="TreeGrafter"/>
</dbReference>
<dbReference type="Proteomes" id="UP000191144">
    <property type="component" value="Chromosome G"/>
</dbReference>
<evidence type="ECO:0000256" key="5">
    <source>
        <dbReference type="ARBA" id="ARBA00023284"/>
    </source>
</evidence>
<dbReference type="Pfam" id="PF00462">
    <property type="entry name" value="Glutaredoxin"/>
    <property type="match status" value="1"/>
</dbReference>
<dbReference type="PROSITE" id="PS51354">
    <property type="entry name" value="GLUTAREDOXIN_2"/>
    <property type="match status" value="1"/>
</dbReference>
<dbReference type="Gene3D" id="3.40.30.10">
    <property type="entry name" value="Glutaredoxin"/>
    <property type="match status" value="1"/>
</dbReference>
<reference evidence="10" key="1">
    <citation type="submission" date="2016-03" db="EMBL/GenBank/DDBJ databases">
        <authorList>
            <person name="Devillers Hugo."/>
        </authorList>
    </citation>
    <scope>NUCLEOTIDE SEQUENCE [LARGE SCALE GENOMIC DNA]</scope>
</reference>
<feature type="domain" description="Glutaredoxin" evidence="8">
    <location>
        <begin position="49"/>
        <end position="115"/>
    </location>
</feature>
<keyword evidence="4" id="KW-1015">Disulfide bond</keyword>
<dbReference type="GO" id="GO:0005634">
    <property type="term" value="C:nucleus"/>
    <property type="evidence" value="ECO:0007669"/>
    <property type="project" value="TreeGrafter"/>
</dbReference>
<dbReference type="AlphaFoldDB" id="A0A1G4K552"/>
<gene>
    <name evidence="9" type="ORF">LAME_0G01112G</name>
</gene>
<dbReference type="PRINTS" id="PR00160">
    <property type="entry name" value="GLUTAREDOXIN"/>
</dbReference>
<dbReference type="GO" id="GO:0005737">
    <property type="term" value="C:cytoplasm"/>
    <property type="evidence" value="ECO:0007669"/>
    <property type="project" value="TreeGrafter"/>
</dbReference>
<accession>A0A1G4K552</accession>
<evidence type="ECO:0000259" key="8">
    <source>
        <dbReference type="Pfam" id="PF00462"/>
    </source>
</evidence>
<dbReference type="InterPro" id="IPR036249">
    <property type="entry name" value="Thioredoxin-like_sf"/>
</dbReference>
<dbReference type="InterPro" id="IPR011899">
    <property type="entry name" value="Glutaredoxin_euk/vir"/>
</dbReference>
<dbReference type="OrthoDB" id="418495at2759"/>
<dbReference type="GO" id="GO:0004364">
    <property type="term" value="F:glutathione transferase activity"/>
    <property type="evidence" value="ECO:0007669"/>
    <property type="project" value="UniProtKB-EC"/>
</dbReference>
<dbReference type="GO" id="GO:0034599">
    <property type="term" value="P:cellular response to oxidative stress"/>
    <property type="evidence" value="ECO:0007669"/>
    <property type="project" value="TreeGrafter"/>
</dbReference>
<keyword evidence="5" id="KW-0676">Redox-active center</keyword>
<dbReference type="InterPro" id="IPR011767">
    <property type="entry name" value="GLR_AS"/>
</dbReference>
<dbReference type="FunFam" id="3.40.30.10:FF:000026">
    <property type="entry name" value="Glutaredoxin 2"/>
    <property type="match status" value="1"/>
</dbReference>
<comment type="catalytic activity">
    <reaction evidence="7">
        <text>RX + glutathione = an S-substituted glutathione + a halide anion + H(+)</text>
        <dbReference type="Rhea" id="RHEA:16437"/>
        <dbReference type="ChEBI" id="CHEBI:15378"/>
        <dbReference type="ChEBI" id="CHEBI:16042"/>
        <dbReference type="ChEBI" id="CHEBI:17792"/>
        <dbReference type="ChEBI" id="CHEBI:57925"/>
        <dbReference type="ChEBI" id="CHEBI:90779"/>
        <dbReference type="EC" id="2.5.1.18"/>
    </reaction>
</comment>
<dbReference type="NCBIfam" id="TIGR02180">
    <property type="entry name" value="GRX_euk"/>
    <property type="match status" value="1"/>
</dbReference>